<feature type="transmembrane region" description="Helical" evidence="1">
    <location>
        <begin position="12"/>
        <end position="35"/>
    </location>
</feature>
<feature type="transmembrane region" description="Helical" evidence="1">
    <location>
        <begin position="62"/>
        <end position="82"/>
    </location>
</feature>
<comment type="caution">
    <text evidence="2">The sequence shown here is derived from an EMBL/GenBank/DDBJ whole genome shotgun (WGS) entry which is preliminary data.</text>
</comment>
<feature type="transmembrane region" description="Helical" evidence="1">
    <location>
        <begin position="89"/>
        <end position="108"/>
    </location>
</feature>
<dbReference type="AlphaFoldDB" id="A0ABD6DA74"/>
<organism evidence="2 3">
    <name type="scientific">Halohasta litorea</name>
    <dbReference type="NCBI Taxonomy" id="869891"/>
    <lineage>
        <taxon>Archaea</taxon>
        <taxon>Methanobacteriati</taxon>
        <taxon>Methanobacteriota</taxon>
        <taxon>Stenosarchaea group</taxon>
        <taxon>Halobacteria</taxon>
        <taxon>Halobacteriales</taxon>
        <taxon>Haloferacaceae</taxon>
        <taxon>Halohasta</taxon>
    </lineage>
</organism>
<evidence type="ECO:0000313" key="3">
    <source>
        <dbReference type="Proteomes" id="UP001597052"/>
    </source>
</evidence>
<gene>
    <name evidence="2" type="ORF">ACFSBW_13715</name>
</gene>
<dbReference type="RefSeq" id="WP_256396543.1">
    <property type="nucleotide sequence ID" value="NZ_JANHDJ010000004.1"/>
</dbReference>
<reference evidence="2 3" key="1">
    <citation type="journal article" date="2019" name="Int. J. Syst. Evol. Microbiol.">
        <title>The Global Catalogue of Microorganisms (GCM) 10K type strain sequencing project: providing services to taxonomists for standard genome sequencing and annotation.</title>
        <authorList>
            <consortium name="The Broad Institute Genomics Platform"/>
            <consortium name="The Broad Institute Genome Sequencing Center for Infectious Disease"/>
            <person name="Wu L."/>
            <person name="Ma J."/>
        </authorList>
    </citation>
    <scope>NUCLEOTIDE SEQUENCE [LARGE SCALE GENOMIC DNA]</scope>
    <source>
        <strain evidence="2 3">CGMCC 1.10593</strain>
    </source>
</reference>
<feature type="transmembrane region" description="Helical" evidence="1">
    <location>
        <begin position="128"/>
        <end position="148"/>
    </location>
</feature>
<keyword evidence="1" id="KW-1133">Transmembrane helix</keyword>
<dbReference type="InterPro" id="IPR018719">
    <property type="entry name" value="DUF2243_membrane"/>
</dbReference>
<dbReference type="Proteomes" id="UP001597052">
    <property type="component" value="Unassembled WGS sequence"/>
</dbReference>
<dbReference type="EMBL" id="JBHUDM010000004">
    <property type="protein sequence ID" value="MFD1642928.1"/>
    <property type="molecule type" value="Genomic_DNA"/>
</dbReference>
<dbReference type="Pfam" id="PF10002">
    <property type="entry name" value="DUF2243"/>
    <property type="match status" value="1"/>
</dbReference>
<accession>A0ABD6DA74</accession>
<keyword evidence="3" id="KW-1185">Reference proteome</keyword>
<sequence length="152" mass="16208">MVASTTRSRLALVGGGVLGIGLSAVLDVIVFHQILQTHHLLSNIYDPGTLDGLQRNVYYDGLFSLAMLGVMGLGASVIWWATNHSSYRLSTAAVVGSVLIGMGVFNTYDGIVDHYVLGIHDAVHGTTIWNPPWVLVSLVLLVAGGVLLQRGR</sequence>
<proteinExistence type="predicted"/>
<evidence type="ECO:0000313" key="2">
    <source>
        <dbReference type="EMBL" id="MFD1642928.1"/>
    </source>
</evidence>
<name>A0ABD6DA74_9EURY</name>
<protein>
    <submittedName>
        <fullName evidence="2">DUF2243 domain-containing protein</fullName>
    </submittedName>
</protein>
<keyword evidence="1" id="KW-0812">Transmembrane</keyword>
<evidence type="ECO:0000256" key="1">
    <source>
        <dbReference type="SAM" id="Phobius"/>
    </source>
</evidence>
<keyword evidence="1" id="KW-0472">Membrane</keyword>